<keyword evidence="11" id="KW-0479">Metal-binding</keyword>
<keyword evidence="17 21" id="KW-0443">Lipid metabolism</keyword>
<evidence type="ECO:0000256" key="18">
    <source>
        <dbReference type="ARBA" id="ARBA00023136"/>
    </source>
</evidence>
<evidence type="ECO:0000256" key="5">
    <source>
        <dbReference type="ARBA" id="ARBA00017575"/>
    </source>
</evidence>
<evidence type="ECO:0000256" key="2">
    <source>
        <dbReference type="ARBA" id="ARBA00004429"/>
    </source>
</evidence>
<sequence length="129" mass="13995">MTRSIHEPSAHGLKGGKGFTRILNSARYSMQGLKAAFLNEAAFRQLVLMNLILIPIACWADVSRAERAILIAAPLLSLAIELLNSAIENIVDRVSMELHPLSKQAKDMGSAAQFVGLVIITVCWGVILL</sequence>
<evidence type="ECO:0000256" key="19">
    <source>
        <dbReference type="ARBA" id="ARBA00023209"/>
    </source>
</evidence>
<keyword evidence="19" id="KW-0594">Phospholipid biosynthesis</keyword>
<keyword evidence="6" id="KW-1003">Cell membrane</keyword>
<evidence type="ECO:0000256" key="1">
    <source>
        <dbReference type="ARBA" id="ARBA00001946"/>
    </source>
</evidence>
<evidence type="ECO:0000256" key="8">
    <source>
        <dbReference type="ARBA" id="ARBA00022519"/>
    </source>
</evidence>
<comment type="similarity">
    <text evidence="3 21">Belongs to the bacterial diacylglycerol kinase family.</text>
</comment>
<gene>
    <name evidence="22" type="ORF">EZI54_06350</name>
</gene>
<keyword evidence="13 21" id="KW-0418">Kinase</keyword>
<dbReference type="InterPro" id="IPR000829">
    <property type="entry name" value="DAGK"/>
</dbReference>
<evidence type="ECO:0000256" key="3">
    <source>
        <dbReference type="ARBA" id="ARBA00005967"/>
    </source>
</evidence>
<proteinExistence type="inferred from homology"/>
<evidence type="ECO:0000256" key="21">
    <source>
        <dbReference type="RuleBase" id="RU363065"/>
    </source>
</evidence>
<keyword evidence="15" id="KW-0460">Magnesium</keyword>
<evidence type="ECO:0000256" key="17">
    <source>
        <dbReference type="ARBA" id="ARBA00023098"/>
    </source>
</evidence>
<keyword evidence="20 21" id="KW-1208">Phospholipid metabolism</keyword>
<evidence type="ECO:0000256" key="11">
    <source>
        <dbReference type="ARBA" id="ARBA00022723"/>
    </source>
</evidence>
<dbReference type="PROSITE" id="PS01069">
    <property type="entry name" value="DAGK_PROKAR"/>
    <property type="match status" value="1"/>
</dbReference>
<dbReference type="Gene3D" id="1.10.287.3610">
    <property type="match status" value="1"/>
</dbReference>
<evidence type="ECO:0000256" key="16">
    <source>
        <dbReference type="ARBA" id="ARBA00022989"/>
    </source>
</evidence>
<evidence type="ECO:0000256" key="9">
    <source>
        <dbReference type="ARBA" id="ARBA00022679"/>
    </source>
</evidence>
<dbReference type="EC" id="2.7.1.107" evidence="4 21"/>
<dbReference type="Pfam" id="PF01219">
    <property type="entry name" value="DAGK_prokar"/>
    <property type="match status" value="1"/>
</dbReference>
<protein>
    <recommendedName>
        <fullName evidence="5 21">Diacylglycerol kinase</fullName>
        <ecNumber evidence="4 21">2.7.1.107</ecNumber>
    </recommendedName>
</protein>
<comment type="caution">
    <text evidence="22">The sequence shown here is derived from an EMBL/GenBank/DDBJ whole genome shotgun (WGS) entry which is preliminary data.</text>
</comment>
<accession>A0ABY1ZRL6</accession>
<evidence type="ECO:0000256" key="12">
    <source>
        <dbReference type="ARBA" id="ARBA00022741"/>
    </source>
</evidence>
<evidence type="ECO:0000256" key="14">
    <source>
        <dbReference type="ARBA" id="ARBA00022840"/>
    </source>
</evidence>
<organism evidence="22 23">
    <name type="scientific">Marinobacter halodurans</name>
    <dbReference type="NCBI Taxonomy" id="2528979"/>
    <lineage>
        <taxon>Bacteria</taxon>
        <taxon>Pseudomonadati</taxon>
        <taxon>Pseudomonadota</taxon>
        <taxon>Gammaproteobacteria</taxon>
        <taxon>Pseudomonadales</taxon>
        <taxon>Marinobacteraceae</taxon>
        <taxon>Marinobacter</taxon>
    </lineage>
</organism>
<dbReference type="InterPro" id="IPR036945">
    <property type="entry name" value="DAGK_sf"/>
</dbReference>
<keyword evidence="8 21" id="KW-0997">Cell inner membrane</keyword>
<keyword evidence="9 21" id="KW-0808">Transferase</keyword>
<keyword evidence="10 21" id="KW-0812">Transmembrane</keyword>
<evidence type="ECO:0000256" key="7">
    <source>
        <dbReference type="ARBA" id="ARBA00022516"/>
    </source>
</evidence>
<reference evidence="22 23" key="1">
    <citation type="submission" date="2019-02" db="EMBL/GenBank/DDBJ databases">
        <title>Marinobacter halodurans sp. nov., a marine bacterium isolated from sea tidal flat.</title>
        <authorList>
            <person name="Yoo Y."/>
            <person name="Lee D.W."/>
            <person name="Kim B.S."/>
            <person name="Kim J.-J."/>
        </authorList>
    </citation>
    <scope>NUCLEOTIDE SEQUENCE [LARGE SCALE GENOMIC DNA]</scope>
    <source>
        <strain evidence="22 23">YJ-S3-2</strain>
    </source>
</reference>
<feature type="transmembrane region" description="Helical" evidence="21">
    <location>
        <begin position="68"/>
        <end position="87"/>
    </location>
</feature>
<evidence type="ECO:0000256" key="15">
    <source>
        <dbReference type="ARBA" id="ARBA00022842"/>
    </source>
</evidence>
<evidence type="ECO:0000256" key="20">
    <source>
        <dbReference type="ARBA" id="ARBA00023264"/>
    </source>
</evidence>
<evidence type="ECO:0000313" key="22">
    <source>
        <dbReference type="EMBL" id="TBW57728.1"/>
    </source>
</evidence>
<dbReference type="EMBL" id="SJDL01000007">
    <property type="protein sequence ID" value="TBW57728.1"/>
    <property type="molecule type" value="Genomic_DNA"/>
</dbReference>
<dbReference type="Proteomes" id="UP000313645">
    <property type="component" value="Unassembled WGS sequence"/>
</dbReference>
<evidence type="ECO:0000256" key="6">
    <source>
        <dbReference type="ARBA" id="ARBA00022475"/>
    </source>
</evidence>
<evidence type="ECO:0000256" key="13">
    <source>
        <dbReference type="ARBA" id="ARBA00022777"/>
    </source>
</evidence>
<dbReference type="InterPro" id="IPR033718">
    <property type="entry name" value="DAGK_prok"/>
</dbReference>
<dbReference type="PANTHER" id="PTHR34299:SF1">
    <property type="entry name" value="DIACYLGLYCEROL KINASE"/>
    <property type="match status" value="1"/>
</dbReference>
<evidence type="ECO:0000313" key="23">
    <source>
        <dbReference type="Proteomes" id="UP000313645"/>
    </source>
</evidence>
<keyword evidence="12 21" id="KW-0547">Nucleotide-binding</keyword>
<keyword evidence="18 21" id="KW-0472">Membrane</keyword>
<keyword evidence="23" id="KW-1185">Reference proteome</keyword>
<comment type="cofactor">
    <cofactor evidence="1">
        <name>Mg(2+)</name>
        <dbReference type="ChEBI" id="CHEBI:18420"/>
    </cofactor>
</comment>
<dbReference type="CDD" id="cd14264">
    <property type="entry name" value="DAGK_IM"/>
    <property type="match status" value="1"/>
</dbReference>
<evidence type="ECO:0000256" key="10">
    <source>
        <dbReference type="ARBA" id="ARBA00022692"/>
    </source>
</evidence>
<dbReference type="PANTHER" id="PTHR34299">
    <property type="entry name" value="DIACYLGLYCEROL KINASE"/>
    <property type="match status" value="1"/>
</dbReference>
<comment type="function">
    <text evidence="21">Catalyzes the ATP-dependent phosphorylation of sn-l,2-diacylglycerol (DAG) to phosphatidic acid. Involved in the recycling of diacylglycerol produced as a by-product during membrane-derived oligosaccharide (MDO) biosynthesis.</text>
</comment>
<comment type="subcellular location">
    <subcellularLocation>
        <location evidence="2 21">Cell inner membrane</location>
        <topology evidence="2 21">Multi-pass membrane protein</topology>
    </subcellularLocation>
</comment>
<keyword evidence="16 21" id="KW-1133">Transmembrane helix</keyword>
<keyword evidence="14 21" id="KW-0067">ATP-binding</keyword>
<keyword evidence="7" id="KW-0444">Lipid biosynthesis</keyword>
<feature type="transmembrane region" description="Helical" evidence="21">
    <location>
        <begin position="108"/>
        <end position="127"/>
    </location>
</feature>
<comment type="catalytic activity">
    <reaction evidence="21">
        <text>a 1,2-diacyl-sn-glycerol + ATP = a 1,2-diacyl-sn-glycero-3-phosphate + ADP + H(+)</text>
        <dbReference type="Rhea" id="RHEA:10272"/>
        <dbReference type="ChEBI" id="CHEBI:15378"/>
        <dbReference type="ChEBI" id="CHEBI:17815"/>
        <dbReference type="ChEBI" id="CHEBI:30616"/>
        <dbReference type="ChEBI" id="CHEBI:58608"/>
        <dbReference type="ChEBI" id="CHEBI:456216"/>
        <dbReference type="EC" id="2.7.1.107"/>
    </reaction>
</comment>
<evidence type="ECO:0000256" key="4">
    <source>
        <dbReference type="ARBA" id="ARBA00012133"/>
    </source>
</evidence>
<dbReference type="GO" id="GO:0016301">
    <property type="term" value="F:kinase activity"/>
    <property type="evidence" value="ECO:0007669"/>
    <property type="project" value="UniProtKB-KW"/>
</dbReference>
<comment type="caution">
    <text evidence="21">Lacks conserved residue(s) required for the propagation of feature annotation.</text>
</comment>
<name>A0ABY1ZRL6_9GAMM</name>